<keyword evidence="2" id="KW-1185">Reference proteome</keyword>
<gene>
    <name evidence="1" type="ORF">FAUST_7940</name>
</gene>
<protein>
    <submittedName>
        <fullName evidence="1">Uncharacterized protein</fullName>
    </submittedName>
</protein>
<organism evidence="1 2">
    <name type="scientific">Fusarium austroamericanum</name>
    <dbReference type="NCBI Taxonomy" id="282268"/>
    <lineage>
        <taxon>Eukaryota</taxon>
        <taxon>Fungi</taxon>
        <taxon>Dikarya</taxon>
        <taxon>Ascomycota</taxon>
        <taxon>Pezizomycotina</taxon>
        <taxon>Sordariomycetes</taxon>
        <taxon>Hypocreomycetidae</taxon>
        <taxon>Hypocreales</taxon>
        <taxon>Nectriaceae</taxon>
        <taxon>Fusarium</taxon>
    </lineage>
</organism>
<dbReference type="Proteomes" id="UP000537989">
    <property type="component" value="Unassembled WGS sequence"/>
</dbReference>
<sequence length="334" mass="38393">MLLYYENSSKNEEPKQTNRRLFIVEDLHPRLMEILGVLLDIPPEFFLAHCEEFPNLSVSNPSGTALGSSSYWKVPVPRRYDLPRSCCQPPPDGQYYAKLGNFNRGETPLGKGIQWVGLTSIVSYWGKPYGKDSWTFNTTKDPFSSTIFVRNIVRSIWGEFVYRQTTDVHDVQINDEQNQYKKRGSKSSRDYHDAPSYEKYHGLMVKRQKIREKKRDLQNIMWNFQCKIRPEGRKDGSESATPEEKENEVMAQREHQAWAFLEERLEAAETTLGNHLEMFAQRSALVQAEAANRMARSSGQLTKIATVIVPCSFVASIFSMGGKFEAGESLFFVY</sequence>
<proteinExistence type="predicted"/>
<dbReference type="EMBL" id="JAAMOD010000249">
    <property type="protein sequence ID" value="KAF5233689.1"/>
    <property type="molecule type" value="Genomic_DNA"/>
</dbReference>
<name>A0AAN5Z5N4_FUSAU</name>
<dbReference type="AlphaFoldDB" id="A0AAN5Z5N4"/>
<comment type="caution">
    <text evidence="1">The sequence shown here is derived from an EMBL/GenBank/DDBJ whole genome shotgun (WGS) entry which is preliminary data.</text>
</comment>
<evidence type="ECO:0000313" key="2">
    <source>
        <dbReference type="Proteomes" id="UP000537989"/>
    </source>
</evidence>
<reference evidence="1 2" key="1">
    <citation type="submission" date="2020-02" db="EMBL/GenBank/DDBJ databases">
        <title>Identification and distribution of gene clusters putatively required for synthesis of sphingolipid metabolism inhibitors in phylogenetically diverse species of the filamentous fungus Fusarium.</title>
        <authorList>
            <person name="Kim H.-S."/>
            <person name="Busman M."/>
            <person name="Brown D.W."/>
            <person name="Divon H."/>
            <person name="Uhlig S."/>
            <person name="Proctor R.H."/>
        </authorList>
    </citation>
    <scope>NUCLEOTIDE SEQUENCE [LARGE SCALE GENOMIC DNA]</scope>
    <source>
        <strain evidence="1 2">NRRL 2903</strain>
    </source>
</reference>
<evidence type="ECO:0000313" key="1">
    <source>
        <dbReference type="EMBL" id="KAF5233689.1"/>
    </source>
</evidence>
<accession>A0AAN5Z5N4</accession>